<evidence type="ECO:0000256" key="1">
    <source>
        <dbReference type="ARBA" id="ARBA00022729"/>
    </source>
</evidence>
<dbReference type="PANTHER" id="PTHR35038">
    <property type="entry name" value="DISSIMILATORY SULFITE REDUCTASE SIRA"/>
    <property type="match status" value="1"/>
</dbReference>
<organism evidence="2 3">
    <name type="scientific">Engelhardtia mirabilis</name>
    <dbReference type="NCBI Taxonomy" id="2528011"/>
    <lineage>
        <taxon>Bacteria</taxon>
        <taxon>Pseudomonadati</taxon>
        <taxon>Planctomycetota</taxon>
        <taxon>Planctomycetia</taxon>
        <taxon>Planctomycetia incertae sedis</taxon>
        <taxon>Engelhardtia</taxon>
    </lineage>
</organism>
<dbReference type="AlphaFoldDB" id="A0A518BEM3"/>
<dbReference type="EMBL" id="CP036287">
    <property type="protein sequence ID" value="QDU65445.1"/>
    <property type="molecule type" value="Genomic_DNA"/>
</dbReference>
<accession>A0A518BEM3</accession>
<evidence type="ECO:0000313" key="3">
    <source>
        <dbReference type="Proteomes" id="UP000316921"/>
    </source>
</evidence>
<protein>
    <submittedName>
        <fullName evidence="2">Class III cytochrome C family protein</fullName>
    </submittedName>
</protein>
<dbReference type="RefSeq" id="WP_145062047.1">
    <property type="nucleotide sequence ID" value="NZ_CP036287.1"/>
</dbReference>
<name>A0A518BEM3_9BACT</name>
<dbReference type="PANTHER" id="PTHR35038:SF6">
    <property type="entry name" value="SURFACE LOCALIZED DECAHEME CYTOCHROME C LIPOPROTEIN"/>
    <property type="match status" value="1"/>
</dbReference>
<gene>
    <name evidence="2" type="ORF">Pla133_05100</name>
</gene>
<keyword evidence="3" id="KW-1185">Reference proteome</keyword>
<sequence length="579" mass="61364">MDPSNTPSSTRRIAHPKAFAGLLVALLVACGLQLRGPDGPRQGWWDERGPVVPHDTFPADCSLCHVGKGWSTIRADFQFDHLAETGVELDGAHDGAQCLRCHNDRGPVQWYAAKGCSGCHQDPHLGRLGATCTECHDTFDWFPSGILADHQSTRFPLEGAHLATACASCHPAAEAGQFTGVSTRCESCHLEDALGAQSFDHVASGNLTSCEQCHQPTQWGGGTFVHNFFPLTGGHALSDCSACHTGGVFSGLSTNCFSCHADDFTGTDDPDHVAAGFSTSCDECHNIQSWEGAAFNHAFFPLTAGHSISDCSACHGSGTFAGLSTDCFSCHASDYAGAMDPNHVTAGFSTACDECHNTSTWEGANVDHSFFPLTAGHNLASCTACHSPGTFMGLSSDCFSCHASDYTGASDPNHVTAGFSTSCEECHNTSDWGDANIDHSFFPLTAGHNLSSCTACHSPGTFTGLSSDCFSCHASDYTGANDPNHIAAGYPTTCQACHNTSDWDDAVFNHDFPIKTGAHKNFSCTQCHTNPATYAVFSCIDCHEHNAVDTQKKHKPDEVPGYSYNSAACYSCHPNGKGD</sequence>
<keyword evidence="1" id="KW-0732">Signal</keyword>
<reference evidence="2 3" key="1">
    <citation type="submission" date="2019-02" db="EMBL/GenBank/DDBJ databases">
        <title>Deep-cultivation of Planctomycetes and their phenomic and genomic characterization uncovers novel biology.</title>
        <authorList>
            <person name="Wiegand S."/>
            <person name="Jogler M."/>
            <person name="Boedeker C."/>
            <person name="Pinto D."/>
            <person name="Vollmers J."/>
            <person name="Rivas-Marin E."/>
            <person name="Kohn T."/>
            <person name="Peeters S.H."/>
            <person name="Heuer A."/>
            <person name="Rast P."/>
            <person name="Oberbeckmann S."/>
            <person name="Bunk B."/>
            <person name="Jeske O."/>
            <person name="Meyerdierks A."/>
            <person name="Storesund J.E."/>
            <person name="Kallscheuer N."/>
            <person name="Luecker S."/>
            <person name="Lage O.M."/>
            <person name="Pohl T."/>
            <person name="Merkel B.J."/>
            <person name="Hornburger P."/>
            <person name="Mueller R.-W."/>
            <person name="Bruemmer F."/>
            <person name="Labrenz M."/>
            <person name="Spormann A.M."/>
            <person name="Op den Camp H."/>
            <person name="Overmann J."/>
            <person name="Amann R."/>
            <person name="Jetten M.S.M."/>
            <person name="Mascher T."/>
            <person name="Medema M.H."/>
            <person name="Devos D.P."/>
            <person name="Kaster A.-K."/>
            <person name="Ovreas L."/>
            <person name="Rohde M."/>
            <person name="Galperin M.Y."/>
            <person name="Jogler C."/>
        </authorList>
    </citation>
    <scope>NUCLEOTIDE SEQUENCE [LARGE SCALE GENOMIC DNA]</scope>
    <source>
        <strain evidence="2 3">Pla133</strain>
    </source>
</reference>
<dbReference type="Proteomes" id="UP000316921">
    <property type="component" value="Chromosome"/>
</dbReference>
<proteinExistence type="predicted"/>
<dbReference type="Gene3D" id="3.90.10.10">
    <property type="entry name" value="Cytochrome C3"/>
    <property type="match status" value="7"/>
</dbReference>
<dbReference type="SUPFAM" id="SSF48695">
    <property type="entry name" value="Multiheme cytochromes"/>
    <property type="match status" value="2"/>
</dbReference>
<dbReference type="InterPro" id="IPR051829">
    <property type="entry name" value="Multiheme_Cytochr_ET"/>
</dbReference>
<dbReference type="KEGG" id="pbap:Pla133_05100"/>
<dbReference type="GO" id="GO:0016491">
    <property type="term" value="F:oxidoreductase activity"/>
    <property type="evidence" value="ECO:0007669"/>
    <property type="project" value="TreeGrafter"/>
</dbReference>
<dbReference type="InterPro" id="IPR036280">
    <property type="entry name" value="Multihaem_cyt_sf"/>
</dbReference>
<evidence type="ECO:0000313" key="2">
    <source>
        <dbReference type="EMBL" id="QDU65445.1"/>
    </source>
</evidence>